<dbReference type="Proteomes" id="UP000805193">
    <property type="component" value="Unassembled WGS sequence"/>
</dbReference>
<gene>
    <name evidence="1" type="ORF">HPB47_020547</name>
</gene>
<protein>
    <submittedName>
        <fullName evidence="1">Uncharacterized protein</fullName>
    </submittedName>
</protein>
<reference evidence="1 2" key="1">
    <citation type="journal article" date="2020" name="Cell">
        <title>Large-Scale Comparative Analyses of Tick Genomes Elucidate Their Genetic Diversity and Vector Capacities.</title>
        <authorList>
            <consortium name="Tick Genome and Microbiome Consortium (TIGMIC)"/>
            <person name="Jia N."/>
            <person name="Wang J."/>
            <person name="Shi W."/>
            <person name="Du L."/>
            <person name="Sun Y."/>
            <person name="Zhan W."/>
            <person name="Jiang J.F."/>
            <person name="Wang Q."/>
            <person name="Zhang B."/>
            <person name="Ji P."/>
            <person name="Bell-Sakyi L."/>
            <person name="Cui X.M."/>
            <person name="Yuan T.T."/>
            <person name="Jiang B.G."/>
            <person name="Yang W.F."/>
            <person name="Lam T.T."/>
            <person name="Chang Q.C."/>
            <person name="Ding S.J."/>
            <person name="Wang X.J."/>
            <person name="Zhu J.G."/>
            <person name="Ruan X.D."/>
            <person name="Zhao L."/>
            <person name="Wei J.T."/>
            <person name="Ye R.Z."/>
            <person name="Que T.C."/>
            <person name="Du C.H."/>
            <person name="Zhou Y.H."/>
            <person name="Cheng J.X."/>
            <person name="Dai P.F."/>
            <person name="Guo W.B."/>
            <person name="Han X.H."/>
            <person name="Huang E.J."/>
            <person name="Li L.F."/>
            <person name="Wei W."/>
            <person name="Gao Y.C."/>
            <person name="Liu J.Z."/>
            <person name="Shao H.Z."/>
            <person name="Wang X."/>
            <person name="Wang C.C."/>
            <person name="Yang T.C."/>
            <person name="Huo Q.B."/>
            <person name="Li W."/>
            <person name="Chen H.Y."/>
            <person name="Chen S.E."/>
            <person name="Zhou L.G."/>
            <person name="Ni X.B."/>
            <person name="Tian J.H."/>
            <person name="Sheng Y."/>
            <person name="Liu T."/>
            <person name="Pan Y.S."/>
            <person name="Xia L.Y."/>
            <person name="Li J."/>
            <person name="Zhao F."/>
            <person name="Cao W.C."/>
        </authorList>
    </citation>
    <scope>NUCLEOTIDE SEQUENCE [LARGE SCALE GENOMIC DNA]</scope>
    <source>
        <strain evidence="1">Iper-2018</strain>
    </source>
</reference>
<proteinExistence type="predicted"/>
<name>A0AC60QH94_IXOPE</name>
<accession>A0AC60QH94</accession>
<sequence length="75" mass="8352">MLASKVSVLTVASYTVEELLEGACPVLLPRRTLVETTPLASFRFAFTSWKGLSKQDTYMDAEPKFGVGKTRPQER</sequence>
<evidence type="ECO:0000313" key="2">
    <source>
        <dbReference type="Proteomes" id="UP000805193"/>
    </source>
</evidence>
<organism evidence="1 2">
    <name type="scientific">Ixodes persulcatus</name>
    <name type="common">Taiga tick</name>
    <dbReference type="NCBI Taxonomy" id="34615"/>
    <lineage>
        <taxon>Eukaryota</taxon>
        <taxon>Metazoa</taxon>
        <taxon>Ecdysozoa</taxon>
        <taxon>Arthropoda</taxon>
        <taxon>Chelicerata</taxon>
        <taxon>Arachnida</taxon>
        <taxon>Acari</taxon>
        <taxon>Parasitiformes</taxon>
        <taxon>Ixodida</taxon>
        <taxon>Ixodoidea</taxon>
        <taxon>Ixodidae</taxon>
        <taxon>Ixodinae</taxon>
        <taxon>Ixodes</taxon>
    </lineage>
</organism>
<comment type="caution">
    <text evidence="1">The sequence shown here is derived from an EMBL/GenBank/DDBJ whole genome shotgun (WGS) entry which is preliminary data.</text>
</comment>
<keyword evidence="2" id="KW-1185">Reference proteome</keyword>
<dbReference type="EMBL" id="JABSTQ010009121">
    <property type="protein sequence ID" value="KAG0432748.1"/>
    <property type="molecule type" value="Genomic_DNA"/>
</dbReference>
<evidence type="ECO:0000313" key="1">
    <source>
        <dbReference type="EMBL" id="KAG0432748.1"/>
    </source>
</evidence>